<evidence type="ECO:0000256" key="6">
    <source>
        <dbReference type="ARBA" id="ARBA00022777"/>
    </source>
</evidence>
<reference evidence="14" key="1">
    <citation type="submission" date="2021-02" db="EMBL/GenBank/DDBJ databases">
        <authorList>
            <person name="Dougan E. K."/>
            <person name="Rhodes N."/>
            <person name="Thang M."/>
            <person name="Chan C."/>
        </authorList>
    </citation>
    <scope>NUCLEOTIDE SEQUENCE</scope>
</reference>
<dbReference type="PROSITE" id="PS50011">
    <property type="entry name" value="PROTEIN_KINASE_DOM"/>
    <property type="match status" value="1"/>
</dbReference>
<protein>
    <recommendedName>
        <fullName evidence="2">non-specific serine/threonine protein kinase</fullName>
        <ecNumber evidence="2">2.7.11.1</ecNumber>
    </recommendedName>
</protein>
<dbReference type="InterPro" id="IPR000719">
    <property type="entry name" value="Prot_kinase_dom"/>
</dbReference>
<evidence type="ECO:0000256" key="3">
    <source>
        <dbReference type="ARBA" id="ARBA00022527"/>
    </source>
</evidence>
<dbReference type="EC" id="2.7.11.1" evidence="2"/>
<dbReference type="PANTHER" id="PTHR44899:SF3">
    <property type="entry name" value="SERINE_THREONINE-PROTEIN KINASE NEK1"/>
    <property type="match status" value="1"/>
</dbReference>
<accession>A0A813HJV6</accession>
<evidence type="ECO:0000256" key="2">
    <source>
        <dbReference type="ARBA" id="ARBA00012513"/>
    </source>
</evidence>
<keyword evidence="7 10" id="KW-0067">ATP-binding</keyword>
<dbReference type="InterPro" id="IPR051131">
    <property type="entry name" value="NEK_Ser/Thr_kinase_NIMA"/>
</dbReference>
<evidence type="ECO:0000256" key="11">
    <source>
        <dbReference type="SAM" id="Coils"/>
    </source>
</evidence>
<evidence type="ECO:0000256" key="7">
    <source>
        <dbReference type="ARBA" id="ARBA00022840"/>
    </source>
</evidence>
<dbReference type="AlphaFoldDB" id="A0A813HJV6"/>
<dbReference type="OrthoDB" id="248923at2759"/>
<evidence type="ECO:0000256" key="1">
    <source>
        <dbReference type="ARBA" id="ARBA00010886"/>
    </source>
</evidence>
<feature type="coiled-coil region" evidence="11">
    <location>
        <begin position="456"/>
        <end position="483"/>
    </location>
</feature>
<keyword evidence="15" id="KW-1185">Reference proteome</keyword>
<gene>
    <name evidence="14" type="ORF">PGLA1383_LOCUS53170</name>
</gene>
<evidence type="ECO:0000256" key="9">
    <source>
        <dbReference type="ARBA" id="ARBA00048679"/>
    </source>
</evidence>
<sequence length="840" mass="92748">MALGSASHGASLSPPSMALGSFVRQGLAEEEAQYEVLRRIGSGAFAEVFLVAHVADERQCVMKEITSFTTMEPDKKQATELEVQLLRALNHPNIVAYQDSFVNKDGHLCIFMEYCEHGDVHTLLQGAKRAGKSLPGENQVLEWFIQLSLALQVLHSKRILHRDLKTQNIFLSGCGTTSDPSDFAVKLGDLGVAKVLGHTAELAMTQIGTPFYMSPELFNSKPYGHKSDIWGLGCVLYELINGHTAFEAQNLNALAMKILRGRHTPITSSCSEEVKGLIQSMLSTNPAHRPALQEMLHVPAVRRRMPAAVQAAVSAVVASGAPNAKPRAEAVLAQQLSSLGLHGIRFSSVGPEHFSAEITIIPPQRRDKRQIQQKLERAERRQKREEVTLRRLQETAAMLGIYINDPPSTEAPLTSKPPLPMRGGYGGPPPALPLCLVPQEQLDGDSPALSHRDKILLRKERRREEEQQRFEEEARKIREENLAFQRAWVMGSKDGTSSNWQSMHAAPSAQLTSQQTSKHLPANLSPLQPLLDYKHITPDNLANPFQSCRQKVVHTPAKNERERIPSSCSDTSITSAQPRRLRTAEHPRAPAVHYSEPPPPHGAPCVKRGSRPSCDAKSIRRTRSLRGVTLEAITRQPFQSEHHPDDPDDSDFSASCSDGSDIGGRAGSDDDARLRLESQVVQQRIDGCHAAIYRHKMTIDMLQGVSMDQGAEAFDAGSDAFLARSRPSEAARPRGAVPALVQDRIARLRRRCIEGLGDVRFEDAKRCLQMLKEEGADIARARARMISLLGLEAIGFYALLDQIVHMEKLAIPIVGRDDFASQAGSAVHWRSDRHAPEEIY</sequence>
<keyword evidence="3" id="KW-0723">Serine/threonine-protein kinase</keyword>
<comment type="caution">
    <text evidence="14">The sequence shown here is derived from an EMBL/GenBank/DDBJ whole genome shotgun (WGS) entry which is preliminary data.</text>
</comment>
<dbReference type="Pfam" id="PF00069">
    <property type="entry name" value="Pkinase"/>
    <property type="match status" value="1"/>
</dbReference>
<feature type="compositionally biased region" description="Polar residues" evidence="12">
    <location>
        <begin position="566"/>
        <end position="577"/>
    </location>
</feature>
<dbReference type="Proteomes" id="UP000654075">
    <property type="component" value="Unassembled WGS sequence"/>
</dbReference>
<feature type="coiled-coil region" evidence="11">
    <location>
        <begin position="368"/>
        <end position="395"/>
    </location>
</feature>
<feature type="region of interest" description="Disordered" evidence="12">
    <location>
        <begin position="556"/>
        <end position="670"/>
    </location>
</feature>
<dbReference type="CDD" id="cd08215">
    <property type="entry name" value="STKc_Nek"/>
    <property type="match status" value="1"/>
</dbReference>
<dbReference type="InterPro" id="IPR011009">
    <property type="entry name" value="Kinase-like_dom_sf"/>
</dbReference>
<dbReference type="EMBL" id="CAJNNV010031792">
    <property type="protein sequence ID" value="CAE8637871.1"/>
    <property type="molecule type" value="Genomic_DNA"/>
</dbReference>
<evidence type="ECO:0000259" key="13">
    <source>
        <dbReference type="PROSITE" id="PS50011"/>
    </source>
</evidence>
<dbReference type="InterPro" id="IPR017441">
    <property type="entry name" value="Protein_kinase_ATP_BS"/>
</dbReference>
<comment type="catalytic activity">
    <reaction evidence="8">
        <text>L-threonyl-[protein] + ATP = O-phospho-L-threonyl-[protein] + ADP + H(+)</text>
        <dbReference type="Rhea" id="RHEA:46608"/>
        <dbReference type="Rhea" id="RHEA-COMP:11060"/>
        <dbReference type="Rhea" id="RHEA-COMP:11605"/>
        <dbReference type="ChEBI" id="CHEBI:15378"/>
        <dbReference type="ChEBI" id="CHEBI:30013"/>
        <dbReference type="ChEBI" id="CHEBI:30616"/>
        <dbReference type="ChEBI" id="CHEBI:61977"/>
        <dbReference type="ChEBI" id="CHEBI:456216"/>
        <dbReference type="EC" id="2.7.11.1"/>
    </reaction>
</comment>
<dbReference type="GO" id="GO:0004674">
    <property type="term" value="F:protein serine/threonine kinase activity"/>
    <property type="evidence" value="ECO:0007669"/>
    <property type="project" value="UniProtKB-KW"/>
</dbReference>
<feature type="domain" description="Protein kinase" evidence="13">
    <location>
        <begin position="34"/>
        <end position="301"/>
    </location>
</feature>
<evidence type="ECO:0000313" key="14">
    <source>
        <dbReference type="EMBL" id="CAE8637871.1"/>
    </source>
</evidence>
<organism evidence="14 15">
    <name type="scientific">Polarella glacialis</name>
    <name type="common">Dinoflagellate</name>
    <dbReference type="NCBI Taxonomy" id="89957"/>
    <lineage>
        <taxon>Eukaryota</taxon>
        <taxon>Sar</taxon>
        <taxon>Alveolata</taxon>
        <taxon>Dinophyceae</taxon>
        <taxon>Suessiales</taxon>
        <taxon>Suessiaceae</taxon>
        <taxon>Polarella</taxon>
    </lineage>
</organism>
<dbReference type="FunFam" id="3.30.200.20:FF:000097">
    <property type="entry name" value="Probable serine/threonine-protein kinase nek1"/>
    <property type="match status" value="1"/>
</dbReference>
<keyword evidence="4" id="KW-0808">Transferase</keyword>
<evidence type="ECO:0000256" key="5">
    <source>
        <dbReference type="ARBA" id="ARBA00022741"/>
    </source>
</evidence>
<evidence type="ECO:0000256" key="12">
    <source>
        <dbReference type="SAM" id="MobiDB-lite"/>
    </source>
</evidence>
<dbReference type="GO" id="GO:0005524">
    <property type="term" value="F:ATP binding"/>
    <property type="evidence" value="ECO:0007669"/>
    <property type="project" value="UniProtKB-UniRule"/>
</dbReference>
<dbReference type="Gene3D" id="1.10.510.10">
    <property type="entry name" value="Transferase(Phosphotransferase) domain 1"/>
    <property type="match status" value="1"/>
</dbReference>
<comment type="catalytic activity">
    <reaction evidence="9">
        <text>L-seryl-[protein] + ATP = O-phospho-L-seryl-[protein] + ADP + H(+)</text>
        <dbReference type="Rhea" id="RHEA:17989"/>
        <dbReference type="Rhea" id="RHEA-COMP:9863"/>
        <dbReference type="Rhea" id="RHEA-COMP:11604"/>
        <dbReference type="ChEBI" id="CHEBI:15378"/>
        <dbReference type="ChEBI" id="CHEBI:29999"/>
        <dbReference type="ChEBI" id="CHEBI:30616"/>
        <dbReference type="ChEBI" id="CHEBI:83421"/>
        <dbReference type="ChEBI" id="CHEBI:456216"/>
        <dbReference type="EC" id="2.7.11.1"/>
    </reaction>
</comment>
<evidence type="ECO:0000256" key="4">
    <source>
        <dbReference type="ARBA" id="ARBA00022679"/>
    </source>
</evidence>
<feature type="binding site" evidence="10">
    <location>
        <position position="63"/>
    </location>
    <ligand>
        <name>ATP</name>
        <dbReference type="ChEBI" id="CHEBI:30616"/>
    </ligand>
</feature>
<dbReference type="InterPro" id="IPR008271">
    <property type="entry name" value="Ser/Thr_kinase_AS"/>
</dbReference>
<dbReference type="SMART" id="SM00220">
    <property type="entry name" value="S_TKc"/>
    <property type="match status" value="1"/>
</dbReference>
<dbReference type="PROSITE" id="PS00108">
    <property type="entry name" value="PROTEIN_KINASE_ST"/>
    <property type="match status" value="1"/>
</dbReference>
<dbReference type="PROSITE" id="PS00107">
    <property type="entry name" value="PROTEIN_KINASE_ATP"/>
    <property type="match status" value="1"/>
</dbReference>
<dbReference type="PANTHER" id="PTHR44899">
    <property type="entry name" value="CAMK FAMILY PROTEIN KINASE"/>
    <property type="match status" value="1"/>
</dbReference>
<name>A0A813HJV6_POLGL</name>
<keyword evidence="11" id="KW-0175">Coiled coil</keyword>
<evidence type="ECO:0000256" key="8">
    <source>
        <dbReference type="ARBA" id="ARBA00047899"/>
    </source>
</evidence>
<keyword evidence="5 10" id="KW-0547">Nucleotide-binding</keyword>
<evidence type="ECO:0000313" key="15">
    <source>
        <dbReference type="Proteomes" id="UP000654075"/>
    </source>
</evidence>
<dbReference type="SUPFAM" id="SSF56112">
    <property type="entry name" value="Protein kinase-like (PK-like)"/>
    <property type="match status" value="1"/>
</dbReference>
<keyword evidence="6" id="KW-0418">Kinase</keyword>
<comment type="similarity">
    <text evidence="1">Belongs to the protein kinase superfamily. NEK Ser/Thr protein kinase family. NIMA subfamily.</text>
</comment>
<proteinExistence type="inferred from homology"/>
<evidence type="ECO:0000256" key="10">
    <source>
        <dbReference type="PROSITE-ProRule" id="PRU10141"/>
    </source>
</evidence>